<protein>
    <recommendedName>
        <fullName evidence="1">Peptidyl-prolyl cis-trans isomerase</fullName>
        <shortName evidence="1">PPIase</shortName>
        <ecNumber evidence="1">5.2.1.8</ecNumber>
    </recommendedName>
</protein>
<evidence type="ECO:0000259" key="2">
    <source>
        <dbReference type="PROSITE" id="PS50072"/>
    </source>
</evidence>
<dbReference type="PRINTS" id="PR00153">
    <property type="entry name" value="CSAPPISMRASE"/>
</dbReference>
<dbReference type="OMA" id="IPNPRVY"/>
<dbReference type="Gene3D" id="2.40.100.10">
    <property type="entry name" value="Cyclophilin-like"/>
    <property type="match status" value="1"/>
</dbReference>
<dbReference type="FunFam" id="2.40.100.10:FF:000031">
    <property type="entry name" value="Peptidyl-prolyl cis-trans isomerase"/>
    <property type="match status" value="1"/>
</dbReference>
<comment type="function">
    <text evidence="1">PPIases accelerate the folding of proteins. It catalyzes the cis-trans isomerization of proline imidic peptide bonds in oligopeptides.</text>
</comment>
<dbReference type="InterPro" id="IPR002130">
    <property type="entry name" value="Cyclophilin-type_PPIase_dom"/>
</dbReference>
<evidence type="ECO:0000313" key="6">
    <source>
        <dbReference type="Proteomes" id="UP000219813"/>
    </source>
</evidence>
<dbReference type="EMBL" id="LT594501">
    <property type="protein sequence ID" value="SBT71917.1"/>
    <property type="molecule type" value="Genomic_DNA"/>
</dbReference>
<dbReference type="PANTHER" id="PTHR11071:SF561">
    <property type="entry name" value="PEPTIDYL-PROLYL CIS-TRANS ISOMERASE D-RELATED"/>
    <property type="match status" value="1"/>
</dbReference>
<dbReference type="Proteomes" id="UP000219799">
    <property type="component" value="Chromosome 13"/>
</dbReference>
<evidence type="ECO:0000313" key="3">
    <source>
        <dbReference type="EMBL" id="SBT71917.1"/>
    </source>
</evidence>
<dbReference type="InterPro" id="IPR029000">
    <property type="entry name" value="Cyclophilin-like_dom_sf"/>
</dbReference>
<feature type="domain" description="PPIase cyclophilin-type" evidence="2">
    <location>
        <begin position="9"/>
        <end position="173"/>
    </location>
</feature>
<dbReference type="GO" id="GO:0016018">
    <property type="term" value="F:cyclosporin A binding"/>
    <property type="evidence" value="ECO:0007669"/>
    <property type="project" value="TreeGrafter"/>
</dbReference>
<gene>
    <name evidence="3" type="primary">PmlGA01_130005200</name>
    <name evidence="4" type="synonym">PmUG01_13012700</name>
    <name evidence="3" type="ORF">PMLGA01_130005200</name>
    <name evidence="4" type="ORF">PMUG01_13012700</name>
</gene>
<dbReference type="Pfam" id="PF00160">
    <property type="entry name" value="Pro_isomerase"/>
    <property type="match status" value="1"/>
</dbReference>
<dbReference type="Proteomes" id="UP000219813">
    <property type="component" value="Chromosome 13"/>
</dbReference>
<reference evidence="5 6" key="1">
    <citation type="submission" date="2016-06" db="EMBL/GenBank/DDBJ databases">
        <authorList>
            <consortium name="Pathogen Informatics"/>
        </authorList>
    </citation>
    <scope>NUCLEOTIDE SEQUENCE [LARGE SCALE GENOMIC DNA]</scope>
    <source>
        <strain evidence="3">PmlGA01</strain>
    </source>
</reference>
<dbReference type="OrthoDB" id="193499at2759"/>
<dbReference type="EC" id="5.2.1.8" evidence="1"/>
<evidence type="ECO:0000313" key="5">
    <source>
        <dbReference type="Proteomes" id="UP000219799"/>
    </source>
</evidence>
<evidence type="ECO:0000313" key="4">
    <source>
        <dbReference type="EMBL" id="SCP02480.1"/>
    </source>
</evidence>
<dbReference type="EMBL" id="LT594634">
    <property type="protein sequence ID" value="SCP02480.1"/>
    <property type="molecule type" value="Genomic_DNA"/>
</dbReference>
<dbReference type="VEuPathDB" id="PlasmoDB:PmUG01_13012700"/>
<dbReference type="GO" id="GO:0005737">
    <property type="term" value="C:cytoplasm"/>
    <property type="evidence" value="ECO:0007669"/>
    <property type="project" value="TreeGrafter"/>
</dbReference>
<keyword evidence="1 3" id="KW-0413">Isomerase</keyword>
<name>A0A1C3KEC5_PLAMA</name>
<keyword evidence="6" id="KW-1185">Reference proteome</keyword>
<sequence length="227" mass="26505">MKIPNPRVYLDIAIGGRNAGRLIFELFMDKLPITCENFRCLCTGETGLGYYLKPRWYKNSPIHRIVTNFMFQGGDFNFGNGYGGESIYGQYFRNEKFIYKHSKRGILSMCQTRIKHTNNSQFFVTFKSCPWLDKKHVVFGHLEYGFDTLSFIEEQSTLIGKPKKQVYIYSCGVIPLDRIKHKSRTNSDDDYIIPADIEMPLLEKDISFNENPDFMELKKIYKCSKSF</sequence>
<dbReference type="PANTHER" id="PTHR11071">
    <property type="entry name" value="PEPTIDYL-PROLYL CIS-TRANS ISOMERASE"/>
    <property type="match status" value="1"/>
</dbReference>
<evidence type="ECO:0000256" key="1">
    <source>
        <dbReference type="RuleBase" id="RU363019"/>
    </source>
</evidence>
<organism evidence="3 5">
    <name type="scientific">Plasmodium malariae</name>
    <dbReference type="NCBI Taxonomy" id="5858"/>
    <lineage>
        <taxon>Eukaryota</taxon>
        <taxon>Sar</taxon>
        <taxon>Alveolata</taxon>
        <taxon>Apicomplexa</taxon>
        <taxon>Aconoidasida</taxon>
        <taxon>Haemosporida</taxon>
        <taxon>Plasmodiidae</taxon>
        <taxon>Plasmodium</taxon>
        <taxon>Plasmodium (Plasmodium)</taxon>
    </lineage>
</organism>
<proteinExistence type="inferred from homology"/>
<accession>A0A1C3KEC5</accession>
<dbReference type="SUPFAM" id="SSF50891">
    <property type="entry name" value="Cyclophilin-like"/>
    <property type="match status" value="1"/>
</dbReference>
<dbReference type="AlphaFoldDB" id="A0A1C3KEC5"/>
<dbReference type="GO" id="GO:0006457">
    <property type="term" value="P:protein folding"/>
    <property type="evidence" value="ECO:0007669"/>
    <property type="project" value="TreeGrafter"/>
</dbReference>
<accession>A0A1D3TC70</accession>
<dbReference type="GO" id="GO:0003755">
    <property type="term" value="F:peptidyl-prolyl cis-trans isomerase activity"/>
    <property type="evidence" value="ECO:0007669"/>
    <property type="project" value="UniProtKB-UniRule"/>
</dbReference>
<comment type="catalytic activity">
    <reaction evidence="1">
        <text>[protein]-peptidylproline (omega=180) = [protein]-peptidylproline (omega=0)</text>
        <dbReference type="Rhea" id="RHEA:16237"/>
        <dbReference type="Rhea" id="RHEA-COMP:10747"/>
        <dbReference type="Rhea" id="RHEA-COMP:10748"/>
        <dbReference type="ChEBI" id="CHEBI:83833"/>
        <dbReference type="ChEBI" id="CHEBI:83834"/>
        <dbReference type="EC" id="5.2.1.8"/>
    </reaction>
</comment>
<dbReference type="PROSITE" id="PS50072">
    <property type="entry name" value="CSA_PPIASE_2"/>
    <property type="match status" value="1"/>
</dbReference>
<keyword evidence="1" id="KW-0697">Rotamase</keyword>
<comment type="similarity">
    <text evidence="1">Belongs to the cyclophilin-type PPIase family.</text>
</comment>